<evidence type="ECO:0000313" key="2">
    <source>
        <dbReference type="Proteomes" id="UP000029033"/>
    </source>
</evidence>
<gene>
    <name evidence="1" type="ORF">BSCA_1036</name>
</gene>
<organism evidence="1 2">
    <name type="scientific">Bifidobacterium scardovii</name>
    <dbReference type="NCBI Taxonomy" id="158787"/>
    <lineage>
        <taxon>Bacteria</taxon>
        <taxon>Bacillati</taxon>
        <taxon>Actinomycetota</taxon>
        <taxon>Actinomycetes</taxon>
        <taxon>Bifidobacteriales</taxon>
        <taxon>Bifidobacteriaceae</taxon>
        <taxon>Bifidobacterium</taxon>
    </lineage>
</organism>
<protein>
    <recommendedName>
        <fullName evidence="3">HTH cro/C1-type domain-containing protein</fullName>
    </recommendedName>
</protein>
<dbReference type="Proteomes" id="UP000029033">
    <property type="component" value="Unassembled WGS sequence"/>
</dbReference>
<reference evidence="1 2" key="1">
    <citation type="submission" date="2014-03" db="EMBL/GenBank/DDBJ databases">
        <title>Genomics of Bifidobacteria.</title>
        <authorList>
            <person name="Ventura M."/>
            <person name="Milani C."/>
            <person name="Lugli G.A."/>
        </authorList>
    </citation>
    <scope>NUCLEOTIDE SEQUENCE [LARGE SCALE GENOMIC DNA]</scope>
    <source>
        <strain evidence="1 2">LMG 21589</strain>
    </source>
</reference>
<evidence type="ECO:0000313" key="1">
    <source>
        <dbReference type="EMBL" id="KFI95218.1"/>
    </source>
</evidence>
<keyword evidence="2" id="KW-1185">Reference proteome</keyword>
<evidence type="ECO:0008006" key="3">
    <source>
        <dbReference type="Google" id="ProtNLM"/>
    </source>
</evidence>
<accession>A0A087DI68</accession>
<name>A0A087DI68_9BIFI</name>
<dbReference type="AlphaFoldDB" id="A0A087DI68"/>
<proteinExistence type="predicted"/>
<sequence length="182" mass="20281">MSQADLALQMRERGYKWSAATVWAIEKGERPLKLTEATDVVNILGVDLHFGIDELLDTDDVLLRPIRRRISDMRGMRRTIDDALPKLAKNAVFIATVASGLIDQLTEQNNDYLLETICSELEFASVNNIAGIGPNLVSEIGGSDSVEQWIDDNKPFSTILLGKPEDLREARKELGLETPDEE</sequence>
<dbReference type="EMBL" id="JGZO01000004">
    <property type="protein sequence ID" value="KFI95218.1"/>
    <property type="molecule type" value="Genomic_DNA"/>
</dbReference>
<comment type="caution">
    <text evidence="1">The sequence shown here is derived from an EMBL/GenBank/DDBJ whole genome shotgun (WGS) entry which is preliminary data.</text>
</comment>